<dbReference type="Pfam" id="PF07687">
    <property type="entry name" value="M20_dimer"/>
    <property type="match status" value="1"/>
</dbReference>
<evidence type="ECO:0000256" key="5">
    <source>
        <dbReference type="ARBA" id="ARBA00022833"/>
    </source>
</evidence>
<dbReference type="InterPro" id="IPR002933">
    <property type="entry name" value="Peptidase_M20"/>
</dbReference>
<keyword evidence="9" id="KW-1185">Reference proteome</keyword>
<organism evidence="8 9">
    <name type="scientific">Halococcus hamelinensis 100A6</name>
    <dbReference type="NCBI Taxonomy" id="1132509"/>
    <lineage>
        <taxon>Archaea</taxon>
        <taxon>Methanobacteriati</taxon>
        <taxon>Methanobacteriota</taxon>
        <taxon>Stenosarchaea group</taxon>
        <taxon>Halobacteria</taxon>
        <taxon>Halobacteriales</taxon>
        <taxon>Halococcaceae</taxon>
        <taxon>Halococcus</taxon>
    </lineage>
</organism>
<keyword evidence="3" id="KW-0479">Metal-binding</keyword>
<protein>
    <submittedName>
        <fullName evidence="8">Succinyl-diaminopimelate desuccinylase</fullName>
    </submittedName>
</protein>
<evidence type="ECO:0000313" key="9">
    <source>
        <dbReference type="Proteomes" id="UP000011566"/>
    </source>
</evidence>
<evidence type="ECO:0000256" key="6">
    <source>
        <dbReference type="SAM" id="MobiDB-lite"/>
    </source>
</evidence>
<evidence type="ECO:0000256" key="2">
    <source>
        <dbReference type="ARBA" id="ARBA00006247"/>
    </source>
</evidence>
<evidence type="ECO:0000259" key="7">
    <source>
        <dbReference type="Pfam" id="PF07687"/>
    </source>
</evidence>
<name>M0LPK2_9EURY</name>
<dbReference type="Pfam" id="PF01546">
    <property type="entry name" value="Peptidase_M20"/>
    <property type="match status" value="1"/>
</dbReference>
<evidence type="ECO:0000313" key="8">
    <source>
        <dbReference type="EMBL" id="EMA35477.1"/>
    </source>
</evidence>
<dbReference type="NCBIfam" id="NF006402">
    <property type="entry name" value="PRK08651.1-5"/>
    <property type="match status" value="1"/>
</dbReference>
<dbReference type="Gene3D" id="3.40.630.10">
    <property type="entry name" value="Zn peptidases"/>
    <property type="match status" value="1"/>
</dbReference>
<dbReference type="InterPro" id="IPR050072">
    <property type="entry name" value="Peptidase_M20A"/>
</dbReference>
<dbReference type="CDD" id="cd08659">
    <property type="entry name" value="M20_ArgE_DapE-like"/>
    <property type="match status" value="1"/>
</dbReference>
<dbReference type="OrthoDB" id="64254at2157"/>
<reference evidence="8 9" key="1">
    <citation type="journal article" date="2014" name="PLoS Genet.">
        <title>Phylogenetically driven sequencing of extremely halophilic archaea reveals strategies for static and dynamic osmo-response.</title>
        <authorList>
            <person name="Becker E.A."/>
            <person name="Seitzer P.M."/>
            <person name="Tritt A."/>
            <person name="Larsen D."/>
            <person name="Krusor M."/>
            <person name="Yao A.I."/>
            <person name="Wu D."/>
            <person name="Madern D."/>
            <person name="Eisen J.A."/>
            <person name="Darling A.E."/>
            <person name="Facciotti M.T."/>
        </authorList>
    </citation>
    <scope>NUCLEOTIDE SEQUENCE [LARGE SCALE GENOMIC DNA]</scope>
    <source>
        <strain evidence="8 9">100A6</strain>
    </source>
</reference>
<dbReference type="Proteomes" id="UP000011566">
    <property type="component" value="Unassembled WGS sequence"/>
</dbReference>
<accession>M0LPK2</accession>
<sequence>MTDFDPRGFLERAVETPSHENVDEMRSFLRETLCEHDVEPTVDDAGNVTATRTGDSDGPHIVLNTHIDTVAPHVPPSRDGDILSGRGSCDAKGPLAAMLAAFFDSDPDDGRVTLAITPDEEVYSTGAAALVPELDLDPERGDAVIVGEPTGLDVCTAAKGRFEGRIELRGESAHAAEPESGTNAIPLAARAIEALSGFDDRPDGLDAHPDLGAPTLTPTVIEGGDATNQVAGACEVVLDRRSVPPETANGYETGLDGYLRERLGSGVSFELTDRKTPFLEAFETDADAGVVRAFRDLGCAARPFTAATEASYFARRAPTVVFGPGVLADEEGPVAHADREYVRLPAVERATELLDEVVGKCLRETGS</sequence>
<keyword evidence="4" id="KW-0378">Hydrolase</keyword>
<dbReference type="InterPro" id="IPR011650">
    <property type="entry name" value="Peptidase_M20_dimer"/>
</dbReference>
<dbReference type="PATRIC" id="fig|1132509.6.peg.3927"/>
<dbReference type="eggNOG" id="arCOG01107">
    <property type="taxonomic scope" value="Archaea"/>
</dbReference>
<comment type="caution">
    <text evidence="8">The sequence shown here is derived from an EMBL/GenBank/DDBJ whole genome shotgun (WGS) entry which is preliminary data.</text>
</comment>
<dbReference type="EMBL" id="AOMB01000044">
    <property type="protein sequence ID" value="EMA35477.1"/>
    <property type="molecule type" value="Genomic_DNA"/>
</dbReference>
<keyword evidence="5" id="KW-0862">Zinc</keyword>
<comment type="similarity">
    <text evidence="2">Belongs to the peptidase M20A family.</text>
</comment>
<proteinExistence type="inferred from homology"/>
<comment type="cofactor">
    <cofactor evidence="1">
        <name>Zn(2+)</name>
        <dbReference type="ChEBI" id="CHEBI:29105"/>
    </cofactor>
</comment>
<feature type="region of interest" description="Disordered" evidence="6">
    <location>
        <begin position="1"/>
        <end position="21"/>
    </location>
</feature>
<dbReference type="PANTHER" id="PTHR43808:SF8">
    <property type="entry name" value="PEPTIDASE M20 DIMERISATION DOMAIN-CONTAINING PROTEIN"/>
    <property type="match status" value="1"/>
</dbReference>
<feature type="domain" description="Peptidase M20 dimerisation" evidence="7">
    <location>
        <begin position="157"/>
        <end position="263"/>
    </location>
</feature>
<dbReference type="SUPFAM" id="SSF55031">
    <property type="entry name" value="Bacterial exopeptidase dimerisation domain"/>
    <property type="match status" value="1"/>
</dbReference>
<dbReference type="RefSeq" id="WP_007696015.1">
    <property type="nucleotide sequence ID" value="NZ_AJRK01000021.1"/>
</dbReference>
<dbReference type="GO" id="GO:0046872">
    <property type="term" value="F:metal ion binding"/>
    <property type="evidence" value="ECO:0007669"/>
    <property type="project" value="UniProtKB-KW"/>
</dbReference>
<evidence type="ECO:0000256" key="1">
    <source>
        <dbReference type="ARBA" id="ARBA00001947"/>
    </source>
</evidence>
<dbReference type="GO" id="GO:0016787">
    <property type="term" value="F:hydrolase activity"/>
    <property type="evidence" value="ECO:0007669"/>
    <property type="project" value="UniProtKB-KW"/>
</dbReference>
<dbReference type="InterPro" id="IPR036264">
    <property type="entry name" value="Bact_exopeptidase_dim_dom"/>
</dbReference>
<dbReference type="Gene3D" id="3.30.70.360">
    <property type="match status" value="1"/>
</dbReference>
<dbReference type="AlphaFoldDB" id="M0LPK2"/>
<dbReference type="PANTHER" id="PTHR43808">
    <property type="entry name" value="ACETYLORNITHINE DEACETYLASE"/>
    <property type="match status" value="1"/>
</dbReference>
<evidence type="ECO:0000256" key="4">
    <source>
        <dbReference type="ARBA" id="ARBA00022801"/>
    </source>
</evidence>
<evidence type="ECO:0000256" key="3">
    <source>
        <dbReference type="ARBA" id="ARBA00022723"/>
    </source>
</evidence>
<gene>
    <name evidence="8" type="ORF">C447_16942</name>
</gene>
<dbReference type="SUPFAM" id="SSF53187">
    <property type="entry name" value="Zn-dependent exopeptidases"/>
    <property type="match status" value="1"/>
</dbReference>